<proteinExistence type="inferred from homology"/>
<protein>
    <submittedName>
        <fullName evidence="6">ABC transporter substrate-binding protein</fullName>
    </submittedName>
</protein>
<feature type="domain" description="Solute-binding protein family 3/N-terminal" evidence="5">
    <location>
        <begin position="38"/>
        <end position="275"/>
    </location>
</feature>
<keyword evidence="3 4" id="KW-0732">Signal</keyword>
<organism evidence="6 7">
    <name type="scientific">Nesterenkonia flava</name>
    <dbReference type="NCBI Taxonomy" id="469799"/>
    <lineage>
        <taxon>Bacteria</taxon>
        <taxon>Bacillati</taxon>
        <taxon>Actinomycetota</taxon>
        <taxon>Actinomycetes</taxon>
        <taxon>Micrococcales</taxon>
        <taxon>Micrococcaceae</taxon>
        <taxon>Nesterenkonia</taxon>
    </lineage>
</organism>
<comment type="similarity">
    <text evidence="2">Belongs to the bacterial solute-binding protein SsuA/TauA family.</text>
</comment>
<gene>
    <name evidence="6" type="ORF">RH857_00300</name>
</gene>
<comment type="caution">
    <text evidence="6">The sequence shown here is derived from an EMBL/GenBank/DDBJ whole genome shotgun (WGS) entry which is preliminary data.</text>
</comment>
<dbReference type="Pfam" id="PF09084">
    <property type="entry name" value="NMT1"/>
    <property type="match status" value="1"/>
</dbReference>
<dbReference type="PANTHER" id="PTHR30024">
    <property type="entry name" value="ALIPHATIC SULFONATES-BINDING PROTEIN-RELATED"/>
    <property type="match status" value="1"/>
</dbReference>
<evidence type="ECO:0000313" key="7">
    <source>
        <dbReference type="Proteomes" id="UP001260872"/>
    </source>
</evidence>
<dbReference type="PROSITE" id="PS51257">
    <property type="entry name" value="PROKAR_LIPOPROTEIN"/>
    <property type="match status" value="1"/>
</dbReference>
<dbReference type="SMART" id="SM00062">
    <property type="entry name" value="PBPb"/>
    <property type="match status" value="1"/>
</dbReference>
<evidence type="ECO:0000259" key="5">
    <source>
        <dbReference type="SMART" id="SM00062"/>
    </source>
</evidence>
<accession>A0ABU1FQW4</accession>
<dbReference type="Proteomes" id="UP001260872">
    <property type="component" value="Unassembled WGS sequence"/>
</dbReference>
<dbReference type="Gene3D" id="3.40.190.10">
    <property type="entry name" value="Periplasmic binding protein-like II"/>
    <property type="match status" value="2"/>
</dbReference>
<feature type="chain" id="PRO_5046982518" evidence="4">
    <location>
        <begin position="24"/>
        <end position="322"/>
    </location>
</feature>
<dbReference type="EMBL" id="JAVKGT010000001">
    <property type="protein sequence ID" value="MDR5710583.1"/>
    <property type="molecule type" value="Genomic_DNA"/>
</dbReference>
<keyword evidence="7" id="KW-1185">Reference proteome</keyword>
<sequence length="322" mass="34070">MKNRLVRGIALTGTLALALTACGNDGNSAEGEENGLTEINLGVLSIAPSAAVQYGLDQGIFEEHGLDVTLTPGQGAAAMLPAVQTGDMDFAVGNALSVLVAVDQGLDMRILTGYSHSYAEGDDINGVVVRAGEGIDSWSDLENQSVAVNVLNGQGDLTIMEAVSQDGGDPDAIGLTEVDFPDMTAQLERGNIDAAWLPEPFLSQALAEDDFELLGHPNQEVIPGLPTMITFTSGSFAEENPEVVEQFQSAMDEVLSSAEEDPEGTAAALAEFLDMPEDVASGVRMEQFDSDPRVEQLRTMVELMVGYGFIDEEIDLDSVVLQ</sequence>
<evidence type="ECO:0000256" key="2">
    <source>
        <dbReference type="ARBA" id="ARBA00010742"/>
    </source>
</evidence>
<evidence type="ECO:0000256" key="1">
    <source>
        <dbReference type="ARBA" id="ARBA00004418"/>
    </source>
</evidence>
<evidence type="ECO:0000256" key="3">
    <source>
        <dbReference type="ARBA" id="ARBA00022729"/>
    </source>
</evidence>
<dbReference type="RefSeq" id="WP_310535974.1">
    <property type="nucleotide sequence ID" value="NZ_BAAAOC010000008.1"/>
</dbReference>
<evidence type="ECO:0000313" key="6">
    <source>
        <dbReference type="EMBL" id="MDR5710583.1"/>
    </source>
</evidence>
<evidence type="ECO:0000256" key="4">
    <source>
        <dbReference type="SAM" id="SignalP"/>
    </source>
</evidence>
<dbReference type="InterPro" id="IPR015168">
    <property type="entry name" value="SsuA/THI5"/>
</dbReference>
<feature type="signal peptide" evidence="4">
    <location>
        <begin position="1"/>
        <end position="23"/>
    </location>
</feature>
<dbReference type="PANTHER" id="PTHR30024:SF47">
    <property type="entry name" value="TAURINE-BINDING PERIPLASMIC PROTEIN"/>
    <property type="match status" value="1"/>
</dbReference>
<dbReference type="InterPro" id="IPR001638">
    <property type="entry name" value="Solute-binding_3/MltF_N"/>
</dbReference>
<reference evidence="7" key="1">
    <citation type="submission" date="2023-07" db="EMBL/GenBank/DDBJ databases">
        <title>Description of three actinobacteria isolated from air of manufacturing shop in a pharmaceutical factory.</title>
        <authorList>
            <person name="Zhang D.-F."/>
        </authorList>
    </citation>
    <scope>NUCLEOTIDE SEQUENCE [LARGE SCALE GENOMIC DNA]</scope>
    <source>
        <strain evidence="7">CCTCC AB 207010</strain>
    </source>
</reference>
<comment type="subcellular location">
    <subcellularLocation>
        <location evidence="1">Periplasm</location>
    </subcellularLocation>
</comment>
<dbReference type="SUPFAM" id="SSF53850">
    <property type="entry name" value="Periplasmic binding protein-like II"/>
    <property type="match status" value="1"/>
</dbReference>
<name>A0ABU1FQW4_9MICC</name>